<reference evidence="2 3" key="1">
    <citation type="submission" date="2016-04" db="EMBL/GenBank/DDBJ databases">
        <title>The genome of Intoshia linei affirms orthonectids as highly simplified spiralians.</title>
        <authorList>
            <person name="Mikhailov K.V."/>
            <person name="Slusarev G.S."/>
            <person name="Nikitin M.A."/>
            <person name="Logacheva M.D."/>
            <person name="Penin A."/>
            <person name="Aleoshin V."/>
            <person name="Panchin Y.V."/>
        </authorList>
    </citation>
    <scope>NUCLEOTIDE SEQUENCE [LARGE SCALE GENOMIC DNA]</scope>
    <source>
        <strain evidence="2">Intl2013</strain>
        <tissue evidence="2">Whole animal</tissue>
    </source>
</reference>
<comment type="caution">
    <text evidence="2">The sequence shown here is derived from an EMBL/GenBank/DDBJ whole genome shotgun (WGS) entry which is preliminary data.</text>
</comment>
<keyword evidence="3" id="KW-1185">Reference proteome</keyword>
<evidence type="ECO:0000256" key="1">
    <source>
        <dbReference type="SAM" id="Phobius"/>
    </source>
</evidence>
<gene>
    <name evidence="2" type="ORF">A3Q56_06821</name>
</gene>
<dbReference type="Proteomes" id="UP000078046">
    <property type="component" value="Unassembled WGS sequence"/>
</dbReference>
<keyword evidence="1" id="KW-1133">Transmembrane helix</keyword>
<sequence length="175" mass="20172">MSADRIASAISVEKSFDVLIELPILTICIKLLCFANLRYFAYFGMLKKTLIIKVLDYNFELDKPKLNCNQIAYKITAHVSGLSNPGFILQLKEFFGIILIENIFFYNKNEAFAIKYKKGQPKIFYGQAISIESRCNSVINLRSIVPIDNILIKLQIKERYYAMNDNKTKECNFSN</sequence>
<proteinExistence type="predicted"/>
<protein>
    <submittedName>
        <fullName evidence="2">Uncharacterized protein</fullName>
    </submittedName>
</protein>
<dbReference type="EMBL" id="LWCA01001284">
    <property type="protein sequence ID" value="OAF65455.1"/>
    <property type="molecule type" value="Genomic_DNA"/>
</dbReference>
<evidence type="ECO:0000313" key="2">
    <source>
        <dbReference type="EMBL" id="OAF65455.1"/>
    </source>
</evidence>
<accession>A0A177ATZ0</accession>
<name>A0A177ATZ0_9BILA</name>
<dbReference type="AlphaFoldDB" id="A0A177ATZ0"/>
<feature type="transmembrane region" description="Helical" evidence="1">
    <location>
        <begin position="20"/>
        <end position="41"/>
    </location>
</feature>
<organism evidence="2 3">
    <name type="scientific">Intoshia linei</name>
    <dbReference type="NCBI Taxonomy" id="1819745"/>
    <lineage>
        <taxon>Eukaryota</taxon>
        <taxon>Metazoa</taxon>
        <taxon>Spiralia</taxon>
        <taxon>Lophotrochozoa</taxon>
        <taxon>Mesozoa</taxon>
        <taxon>Orthonectida</taxon>
        <taxon>Rhopaluridae</taxon>
        <taxon>Intoshia</taxon>
    </lineage>
</organism>
<evidence type="ECO:0000313" key="3">
    <source>
        <dbReference type="Proteomes" id="UP000078046"/>
    </source>
</evidence>
<keyword evidence="1" id="KW-0812">Transmembrane</keyword>
<keyword evidence="1" id="KW-0472">Membrane</keyword>